<evidence type="ECO:0000313" key="2">
    <source>
        <dbReference type="EMBL" id="BCZ46273.1"/>
    </source>
</evidence>
<dbReference type="InterPro" id="IPR000182">
    <property type="entry name" value="GNAT_dom"/>
</dbReference>
<dbReference type="SUPFAM" id="SSF55729">
    <property type="entry name" value="Acyl-CoA N-acyltransferases (Nat)"/>
    <property type="match status" value="1"/>
</dbReference>
<dbReference type="Proteomes" id="UP000824633">
    <property type="component" value="Chromosome"/>
</dbReference>
<dbReference type="PROSITE" id="PS51186">
    <property type="entry name" value="GNAT"/>
    <property type="match status" value="1"/>
</dbReference>
<feature type="domain" description="N-acetyltransferase" evidence="1">
    <location>
        <begin position="5"/>
        <end position="155"/>
    </location>
</feature>
<dbReference type="Pfam" id="PF00583">
    <property type="entry name" value="Acetyltransf_1"/>
    <property type="match status" value="1"/>
</dbReference>
<dbReference type="CDD" id="cd04301">
    <property type="entry name" value="NAT_SF"/>
    <property type="match status" value="1"/>
</dbReference>
<proteinExistence type="predicted"/>
<dbReference type="RefSeq" id="WP_224037774.1">
    <property type="nucleotide sequence ID" value="NZ_AP024849.1"/>
</dbReference>
<dbReference type="Gene3D" id="3.40.630.30">
    <property type="match status" value="1"/>
</dbReference>
<dbReference type="InterPro" id="IPR016181">
    <property type="entry name" value="Acyl_CoA_acyltransferase"/>
</dbReference>
<dbReference type="InterPro" id="IPR039143">
    <property type="entry name" value="GNPNAT1-like"/>
</dbReference>
<name>A0ABM7T2Y5_9CLOT</name>
<dbReference type="EMBL" id="AP024849">
    <property type="protein sequence ID" value="BCZ46273.1"/>
    <property type="molecule type" value="Genomic_DNA"/>
</dbReference>
<evidence type="ECO:0000313" key="3">
    <source>
        <dbReference type="Proteomes" id="UP000824633"/>
    </source>
</evidence>
<keyword evidence="3" id="KW-1185">Reference proteome</keyword>
<dbReference type="PANTHER" id="PTHR13355">
    <property type="entry name" value="GLUCOSAMINE 6-PHOSPHATE N-ACETYLTRANSFERASE"/>
    <property type="match status" value="1"/>
</dbReference>
<sequence length="155" mass="17920">MEQQAEVRLIQHNELQKLLQLYKHLNKDDPELVINESLEKLWSEIYYDPNSYYVVVDVNGEIVASCILTIIKNLTRNARPYGLIENVVTHSSYRNNGYGRSVLSTALEIAWDKNCYKVMLLTGSKKEEILRFYENSGFEKGEKTGFIAKNVQGRN</sequence>
<gene>
    <name evidence="2" type="ORF">psyc5s11_23400</name>
</gene>
<dbReference type="PANTHER" id="PTHR13355:SF15">
    <property type="entry name" value="GCN5-RELATED N-ACETYLTRANSFERASE 3, CHLOROPLASTIC"/>
    <property type="match status" value="1"/>
</dbReference>
<evidence type="ECO:0000259" key="1">
    <source>
        <dbReference type="PROSITE" id="PS51186"/>
    </source>
</evidence>
<accession>A0ABM7T2Y5</accession>
<protein>
    <submittedName>
        <fullName evidence="2">Acetyltransferase</fullName>
    </submittedName>
</protein>
<reference evidence="3" key="1">
    <citation type="submission" date="2021-07" db="EMBL/GenBank/DDBJ databases">
        <title>Complete genome sequencing of a Clostridium isolate.</title>
        <authorList>
            <person name="Ueki A."/>
            <person name="Tonouchi A."/>
        </authorList>
    </citation>
    <scope>NUCLEOTIDE SEQUENCE [LARGE SCALE GENOMIC DNA]</scope>
    <source>
        <strain evidence="3">C5S11</strain>
    </source>
</reference>
<organism evidence="2 3">
    <name type="scientific">Clostridium gelidum</name>
    <dbReference type="NCBI Taxonomy" id="704125"/>
    <lineage>
        <taxon>Bacteria</taxon>
        <taxon>Bacillati</taxon>
        <taxon>Bacillota</taxon>
        <taxon>Clostridia</taxon>
        <taxon>Eubacteriales</taxon>
        <taxon>Clostridiaceae</taxon>
        <taxon>Clostridium</taxon>
    </lineage>
</organism>